<dbReference type="PANTHER" id="PTHR25952:SF255">
    <property type="entry name" value="LINE-1 RETROTRANSPOSABLE ELEMENT ORF2 PROTEIN"/>
    <property type="match status" value="1"/>
</dbReference>
<organism evidence="1 2">
    <name type="scientific">Pipistrellus kuhlii</name>
    <name type="common">Kuhl's pipistrelle</name>
    <dbReference type="NCBI Taxonomy" id="59472"/>
    <lineage>
        <taxon>Eukaryota</taxon>
        <taxon>Metazoa</taxon>
        <taxon>Chordata</taxon>
        <taxon>Craniata</taxon>
        <taxon>Vertebrata</taxon>
        <taxon>Euteleostomi</taxon>
        <taxon>Mammalia</taxon>
        <taxon>Eutheria</taxon>
        <taxon>Laurasiatheria</taxon>
        <taxon>Chiroptera</taxon>
        <taxon>Yangochiroptera</taxon>
        <taxon>Vespertilionidae</taxon>
        <taxon>Pipistrellus</taxon>
    </lineage>
</organism>
<evidence type="ECO:0000313" key="2">
    <source>
        <dbReference type="Proteomes" id="UP000558488"/>
    </source>
</evidence>
<gene>
    <name evidence="1" type="ORF">mPipKuh1_007836</name>
</gene>
<name>A0A7J8B2R4_PIPKU</name>
<dbReference type="Proteomes" id="UP000558488">
    <property type="component" value="Unassembled WGS sequence"/>
</dbReference>
<protein>
    <submittedName>
        <fullName evidence="1">Uncharacterized protein</fullName>
    </submittedName>
</protein>
<comment type="caution">
    <text evidence="1">The sequence shown here is derived from an EMBL/GenBank/DDBJ whole genome shotgun (WGS) entry which is preliminary data.</text>
</comment>
<proteinExistence type="predicted"/>
<dbReference type="PANTHER" id="PTHR25952">
    <property type="entry name" value="ENDO/EXONUCLEASE/PHOSPHATASE DOMAIN-CONTAINING PROTEIN"/>
    <property type="match status" value="1"/>
</dbReference>
<evidence type="ECO:0000313" key="1">
    <source>
        <dbReference type="EMBL" id="KAF6392650.1"/>
    </source>
</evidence>
<accession>A0A7J8B2R4</accession>
<dbReference type="InterPro" id="IPR053179">
    <property type="entry name" value="LINE-1_ORF2_RT/EN"/>
</dbReference>
<sequence length="187" mass="22115">MAFLYTNNKLTEREIRKAVPFIIAPKILRYLAINLTKETKNLYSENFRMLKKDTEEDMNKRKNISCSWTGRINIINRSILPNATYKFNPILIKIPTAYFKDLKQILQKFFVNKIRPQIVTAILRKNNNVGGLTIPDIKLYYKATILKTAWYWHKYRHIDQGNRTENPEIDPSQYAQLIFDKGDKSIQ</sequence>
<dbReference type="EMBL" id="JACAGB010000001">
    <property type="protein sequence ID" value="KAF6392650.1"/>
    <property type="molecule type" value="Genomic_DNA"/>
</dbReference>
<keyword evidence="2" id="KW-1185">Reference proteome</keyword>
<dbReference type="AlphaFoldDB" id="A0A7J8B2R4"/>
<reference evidence="1 2" key="1">
    <citation type="journal article" date="2020" name="Nature">
        <title>Six reference-quality genomes reveal evolution of bat adaptations.</title>
        <authorList>
            <person name="Jebb D."/>
            <person name="Huang Z."/>
            <person name="Pippel M."/>
            <person name="Hughes G.M."/>
            <person name="Lavrichenko K."/>
            <person name="Devanna P."/>
            <person name="Winkler S."/>
            <person name="Jermiin L.S."/>
            <person name="Skirmuntt E.C."/>
            <person name="Katzourakis A."/>
            <person name="Burkitt-Gray L."/>
            <person name="Ray D.A."/>
            <person name="Sullivan K.A.M."/>
            <person name="Roscito J.G."/>
            <person name="Kirilenko B.M."/>
            <person name="Davalos L.M."/>
            <person name="Corthals A.P."/>
            <person name="Power M.L."/>
            <person name="Jones G."/>
            <person name="Ransome R.D."/>
            <person name="Dechmann D.K.N."/>
            <person name="Locatelli A.G."/>
            <person name="Puechmaille S.J."/>
            <person name="Fedrigo O."/>
            <person name="Jarvis E.D."/>
            <person name="Hiller M."/>
            <person name="Vernes S.C."/>
            <person name="Myers E.W."/>
            <person name="Teeling E.C."/>
        </authorList>
    </citation>
    <scope>NUCLEOTIDE SEQUENCE [LARGE SCALE GENOMIC DNA]</scope>
    <source>
        <strain evidence="1">MPipKuh1</strain>
        <tissue evidence="1">Flight muscle</tissue>
    </source>
</reference>